<evidence type="ECO:0000256" key="3">
    <source>
        <dbReference type="ARBA" id="ARBA00022679"/>
    </source>
</evidence>
<name>A0ABQ3FI68_9RHOB</name>
<keyword evidence="3" id="KW-0808">Transferase</keyword>
<evidence type="ECO:0000256" key="1">
    <source>
        <dbReference type="ARBA" id="ARBA00001964"/>
    </source>
</evidence>
<dbReference type="SUPFAM" id="SSF52518">
    <property type="entry name" value="Thiamin diphosphate-binding fold (THDP-binding)"/>
    <property type="match status" value="2"/>
</dbReference>
<sequence length="603" mass="65464">MKDQNQTGTALHMGDMLTEMLIGYGVEVVFGMPGGQTCGLYEGIGNRRDRINHVLVRDERNGVYAADAYARLTGKPGVCDVTVGPGATKLTDGFVEAMNASIPLIAIVGELPRDWLPLKAKGVASQGFDQLSYLKSISKEAFLVPTPQSFAEIVRTAWRVATSPRPGPVAIIVPHDIMDHPWDPETQPILIDDRYIRAPAHRARALSADLAAAAAELAAAERPLIVAGGGVHASQAYDELAELARVTGARIVTSLSGKGVISEFDPLSMGVLNPMGSKAALDIAPQADLIFWCGSKASQNTANNWTLPTATQATITLDDDPQEHGRTFRPTVTLFGDIRETLRDLIPLLSPRDLPDWAAQCDAVRDTQHALIRGDWENEATPIHPGRVLRTVAQKLRPEDIVISDASFSSGWIGQYLLAQGAGRHFLYARGQGSLGYSVPASLGAAMTRPDVRVLTVAGDGGSSFYIGELATQAQHNMKVVNLIFNNGIIAWLQMWEHIYYNGTRLSVDLESNHARPSYAAAAAGLGLKGFLVERPDQIDEVLEAAFAYDGPSVVEVRSDPKATPIHSLRRRLENPAKEIKRPGTVYQLRQWKVSPSLRNRQE</sequence>
<dbReference type="Pfam" id="PF00205">
    <property type="entry name" value="TPP_enzyme_M"/>
    <property type="match status" value="1"/>
</dbReference>
<evidence type="ECO:0000256" key="4">
    <source>
        <dbReference type="ARBA" id="ARBA00023052"/>
    </source>
</evidence>
<dbReference type="Pfam" id="PF02775">
    <property type="entry name" value="TPP_enzyme_C"/>
    <property type="match status" value="1"/>
</dbReference>
<gene>
    <name evidence="9" type="primary">ilvB</name>
    <name evidence="9" type="ORF">GCM10007291_25770</name>
</gene>
<dbReference type="Pfam" id="PF02776">
    <property type="entry name" value="TPP_enzyme_N"/>
    <property type="match status" value="1"/>
</dbReference>
<feature type="domain" description="Thiamine pyrophosphate enzyme TPP-binding" evidence="7">
    <location>
        <begin position="409"/>
        <end position="557"/>
    </location>
</feature>
<dbReference type="Proteomes" id="UP000658305">
    <property type="component" value="Unassembled WGS sequence"/>
</dbReference>
<organism evidence="9 10">
    <name type="scientific">Gemmobacter nanjingensis</name>
    <dbReference type="NCBI Taxonomy" id="488454"/>
    <lineage>
        <taxon>Bacteria</taxon>
        <taxon>Pseudomonadati</taxon>
        <taxon>Pseudomonadota</taxon>
        <taxon>Alphaproteobacteria</taxon>
        <taxon>Rhodobacterales</taxon>
        <taxon>Paracoccaceae</taxon>
        <taxon>Gemmobacter</taxon>
    </lineage>
</organism>
<dbReference type="PROSITE" id="PS00187">
    <property type="entry name" value="TPP_ENZYMES"/>
    <property type="match status" value="1"/>
</dbReference>
<dbReference type="InterPro" id="IPR029061">
    <property type="entry name" value="THDP-binding"/>
</dbReference>
<dbReference type="InterPro" id="IPR029035">
    <property type="entry name" value="DHS-like_NAD/FAD-binding_dom"/>
</dbReference>
<dbReference type="PANTHER" id="PTHR18968">
    <property type="entry name" value="THIAMINE PYROPHOSPHATE ENZYMES"/>
    <property type="match status" value="1"/>
</dbReference>
<evidence type="ECO:0000259" key="7">
    <source>
        <dbReference type="Pfam" id="PF02775"/>
    </source>
</evidence>
<feature type="domain" description="Thiamine pyrophosphate enzyme central" evidence="6">
    <location>
        <begin position="211"/>
        <end position="345"/>
    </location>
</feature>
<evidence type="ECO:0000313" key="10">
    <source>
        <dbReference type="Proteomes" id="UP000658305"/>
    </source>
</evidence>
<evidence type="ECO:0000259" key="8">
    <source>
        <dbReference type="Pfam" id="PF02776"/>
    </source>
</evidence>
<dbReference type="EMBL" id="BMYI01000007">
    <property type="protein sequence ID" value="GHC24979.1"/>
    <property type="molecule type" value="Genomic_DNA"/>
</dbReference>
<keyword evidence="4 5" id="KW-0786">Thiamine pyrophosphate</keyword>
<dbReference type="Gene3D" id="3.40.50.970">
    <property type="match status" value="2"/>
</dbReference>
<feature type="domain" description="Thiamine pyrophosphate enzyme N-terminal TPP-binding" evidence="8">
    <location>
        <begin position="13"/>
        <end position="131"/>
    </location>
</feature>
<evidence type="ECO:0000313" key="9">
    <source>
        <dbReference type="EMBL" id="GHC24979.1"/>
    </source>
</evidence>
<comment type="caution">
    <text evidence="9">The sequence shown here is derived from an EMBL/GenBank/DDBJ whole genome shotgun (WGS) entry which is preliminary data.</text>
</comment>
<protein>
    <submittedName>
        <fullName evidence="9">Acetolactate synthase</fullName>
    </submittedName>
</protein>
<dbReference type="InterPro" id="IPR011766">
    <property type="entry name" value="TPP_enzyme_TPP-bd"/>
</dbReference>
<dbReference type="InterPro" id="IPR012000">
    <property type="entry name" value="Thiamin_PyroP_enz_cen_dom"/>
</dbReference>
<dbReference type="CDD" id="cd07035">
    <property type="entry name" value="TPP_PYR_POX_like"/>
    <property type="match status" value="1"/>
</dbReference>
<reference evidence="10" key="1">
    <citation type="journal article" date="2019" name="Int. J. Syst. Evol. Microbiol.">
        <title>The Global Catalogue of Microorganisms (GCM) 10K type strain sequencing project: providing services to taxonomists for standard genome sequencing and annotation.</title>
        <authorList>
            <consortium name="The Broad Institute Genomics Platform"/>
            <consortium name="The Broad Institute Genome Sequencing Center for Infectious Disease"/>
            <person name="Wu L."/>
            <person name="Ma J."/>
        </authorList>
    </citation>
    <scope>NUCLEOTIDE SEQUENCE [LARGE SCALE GENOMIC DNA]</scope>
    <source>
        <strain evidence="10">KCTC 23298</strain>
    </source>
</reference>
<keyword evidence="10" id="KW-1185">Reference proteome</keyword>
<accession>A0ABQ3FI68</accession>
<dbReference type="PANTHER" id="PTHR18968:SF13">
    <property type="entry name" value="ACETOLACTATE SYNTHASE CATALYTIC SUBUNIT, MITOCHONDRIAL"/>
    <property type="match status" value="1"/>
</dbReference>
<dbReference type="Gene3D" id="3.40.50.1220">
    <property type="entry name" value="TPP-binding domain"/>
    <property type="match status" value="1"/>
</dbReference>
<dbReference type="SUPFAM" id="SSF52467">
    <property type="entry name" value="DHS-like NAD/FAD-binding domain"/>
    <property type="match status" value="1"/>
</dbReference>
<dbReference type="CDD" id="cd00568">
    <property type="entry name" value="TPP_enzymes"/>
    <property type="match status" value="1"/>
</dbReference>
<dbReference type="RefSeq" id="WP_189381253.1">
    <property type="nucleotide sequence ID" value="NZ_BMYI01000007.1"/>
</dbReference>
<dbReference type="InterPro" id="IPR000399">
    <property type="entry name" value="TPP-bd_CS"/>
</dbReference>
<dbReference type="InterPro" id="IPR045229">
    <property type="entry name" value="TPP_enz"/>
</dbReference>
<evidence type="ECO:0000256" key="2">
    <source>
        <dbReference type="ARBA" id="ARBA00007812"/>
    </source>
</evidence>
<comment type="cofactor">
    <cofactor evidence="1">
        <name>thiamine diphosphate</name>
        <dbReference type="ChEBI" id="CHEBI:58937"/>
    </cofactor>
</comment>
<comment type="similarity">
    <text evidence="2 5">Belongs to the TPP enzyme family.</text>
</comment>
<evidence type="ECO:0000259" key="6">
    <source>
        <dbReference type="Pfam" id="PF00205"/>
    </source>
</evidence>
<evidence type="ECO:0000256" key="5">
    <source>
        <dbReference type="RuleBase" id="RU362132"/>
    </source>
</evidence>
<dbReference type="InterPro" id="IPR012001">
    <property type="entry name" value="Thiamin_PyroP_enz_TPP-bd_dom"/>
</dbReference>
<proteinExistence type="inferred from homology"/>